<evidence type="ECO:0000256" key="1">
    <source>
        <dbReference type="ARBA" id="ARBA00001933"/>
    </source>
</evidence>
<evidence type="ECO:0000256" key="3">
    <source>
        <dbReference type="ARBA" id="ARBA00022898"/>
    </source>
</evidence>
<evidence type="ECO:0000313" key="7">
    <source>
        <dbReference type="Proteomes" id="UP000295621"/>
    </source>
</evidence>
<keyword evidence="6" id="KW-0456">Lyase</keyword>
<dbReference type="PANTHER" id="PTHR42743:SF11">
    <property type="entry name" value="AMINODEOXYCHORISMATE LYASE"/>
    <property type="match status" value="1"/>
</dbReference>
<name>A0A4R4RD46_9ACTN</name>
<keyword evidence="7" id="KW-1185">Reference proteome</keyword>
<comment type="cofactor">
    <cofactor evidence="1 5">
        <name>pyridoxal 5'-phosphate</name>
        <dbReference type="ChEBI" id="CHEBI:597326"/>
    </cofactor>
</comment>
<dbReference type="Pfam" id="PF01063">
    <property type="entry name" value="Aminotran_4"/>
    <property type="match status" value="1"/>
</dbReference>
<evidence type="ECO:0000313" key="6">
    <source>
        <dbReference type="EMBL" id="TDC47097.1"/>
    </source>
</evidence>
<protein>
    <submittedName>
        <fullName evidence="6">4-amino-4-deoxychorismate lyase</fullName>
    </submittedName>
</protein>
<dbReference type="InterPro" id="IPR050571">
    <property type="entry name" value="Class-IV_PLP-Dep_Aminotrnsfr"/>
</dbReference>
<dbReference type="PROSITE" id="PS00770">
    <property type="entry name" value="AA_TRANSFER_CLASS_4"/>
    <property type="match status" value="1"/>
</dbReference>
<dbReference type="InterPro" id="IPR018300">
    <property type="entry name" value="Aminotrans_IV_CS"/>
</dbReference>
<sequence>MLTWVNGELIDESEATVSVFDHGLTVGDGVFETVKVVDGVSFALGRHLARLGRSAAGLGLPAPHESELAKACEQVAAQGTGPGMHRLRVTYTGGIAPMGSGRGDAGPTLIIAIAPAAPQPPTTTVAVAPWPRNERGALAGLKTTSYAENVVALTLAAELGASEALCADTRGRLCEGTGSNVFVVVDGELLTPTTATGCLAGVTRDLVVEWCGATETDVDFGVLETADEIFLTSTTRDVQAVSAVVWGDGRRLELAAPGPVTARAAATFAERAAADPEP</sequence>
<dbReference type="Proteomes" id="UP000295621">
    <property type="component" value="Unassembled WGS sequence"/>
</dbReference>
<dbReference type="EMBL" id="SMKL01000082">
    <property type="protein sequence ID" value="TDC47097.1"/>
    <property type="molecule type" value="Genomic_DNA"/>
</dbReference>
<dbReference type="GO" id="GO:0016829">
    <property type="term" value="F:lyase activity"/>
    <property type="evidence" value="ECO:0007669"/>
    <property type="project" value="UniProtKB-KW"/>
</dbReference>
<dbReference type="GO" id="GO:0005829">
    <property type="term" value="C:cytosol"/>
    <property type="evidence" value="ECO:0007669"/>
    <property type="project" value="TreeGrafter"/>
</dbReference>
<proteinExistence type="inferred from homology"/>
<dbReference type="RefSeq" id="WP_131987643.1">
    <property type="nucleotide sequence ID" value="NZ_SMKL01000082.1"/>
</dbReference>
<dbReference type="InterPro" id="IPR001544">
    <property type="entry name" value="Aminotrans_IV"/>
</dbReference>
<dbReference type="InterPro" id="IPR043131">
    <property type="entry name" value="BCAT-like_N"/>
</dbReference>
<dbReference type="OrthoDB" id="9805628at2"/>
<gene>
    <name evidence="6" type="ORF">E1212_25270</name>
</gene>
<evidence type="ECO:0000256" key="2">
    <source>
        <dbReference type="ARBA" id="ARBA00009320"/>
    </source>
</evidence>
<dbReference type="InterPro" id="IPR036038">
    <property type="entry name" value="Aminotransferase-like"/>
</dbReference>
<dbReference type="GO" id="GO:0046394">
    <property type="term" value="P:carboxylic acid biosynthetic process"/>
    <property type="evidence" value="ECO:0007669"/>
    <property type="project" value="UniProtKB-ARBA"/>
</dbReference>
<accession>A0A4R4RD46</accession>
<comment type="similarity">
    <text evidence="2 4">Belongs to the class-IV pyridoxal-phosphate-dependent aminotransferase family.</text>
</comment>
<dbReference type="SUPFAM" id="SSF56752">
    <property type="entry name" value="D-aminoacid aminotransferase-like PLP-dependent enzymes"/>
    <property type="match status" value="1"/>
</dbReference>
<dbReference type="Gene3D" id="3.20.10.10">
    <property type="entry name" value="D-amino Acid Aminotransferase, subunit A, domain 2"/>
    <property type="match status" value="1"/>
</dbReference>
<dbReference type="Gene3D" id="3.30.470.10">
    <property type="match status" value="1"/>
</dbReference>
<reference evidence="6 7" key="1">
    <citation type="submission" date="2019-02" db="EMBL/GenBank/DDBJ databases">
        <title>Draft genome sequences of novel Actinobacteria.</title>
        <authorList>
            <person name="Sahin N."/>
            <person name="Ay H."/>
            <person name="Saygin H."/>
        </authorList>
    </citation>
    <scope>NUCLEOTIDE SEQUENCE [LARGE SCALE GENOMIC DNA]</scope>
    <source>
        <strain evidence="6 7">KC603</strain>
    </source>
</reference>
<dbReference type="PANTHER" id="PTHR42743">
    <property type="entry name" value="AMINO-ACID AMINOTRANSFERASE"/>
    <property type="match status" value="1"/>
</dbReference>
<evidence type="ECO:0000256" key="4">
    <source>
        <dbReference type="RuleBase" id="RU004106"/>
    </source>
</evidence>
<dbReference type="AlphaFoldDB" id="A0A4R4RD46"/>
<organism evidence="6 7">
    <name type="scientific">Jiangella ureilytica</name>
    <dbReference type="NCBI Taxonomy" id="2530374"/>
    <lineage>
        <taxon>Bacteria</taxon>
        <taxon>Bacillati</taxon>
        <taxon>Actinomycetota</taxon>
        <taxon>Actinomycetes</taxon>
        <taxon>Jiangellales</taxon>
        <taxon>Jiangellaceae</taxon>
        <taxon>Jiangella</taxon>
    </lineage>
</organism>
<comment type="caution">
    <text evidence="6">The sequence shown here is derived from an EMBL/GenBank/DDBJ whole genome shotgun (WGS) entry which is preliminary data.</text>
</comment>
<keyword evidence="3 5" id="KW-0663">Pyridoxal phosphate</keyword>
<dbReference type="InterPro" id="IPR043132">
    <property type="entry name" value="BCAT-like_C"/>
</dbReference>
<evidence type="ECO:0000256" key="5">
    <source>
        <dbReference type="RuleBase" id="RU004516"/>
    </source>
</evidence>